<evidence type="ECO:0000313" key="2">
    <source>
        <dbReference type="Proteomes" id="UP000004349"/>
    </source>
</evidence>
<sequence length="61" mass="7090">MTESPNYLREARIAVLLEKRRHYLAAGIQWLKASALAKNRINQHWADARAEYCNKYSAKEA</sequence>
<evidence type="ECO:0008006" key="3">
    <source>
        <dbReference type="Google" id="ProtNLM"/>
    </source>
</evidence>
<protein>
    <recommendedName>
        <fullName evidence="3">ANR family transcriptional regulator</fullName>
    </recommendedName>
</protein>
<evidence type="ECO:0000313" key="1">
    <source>
        <dbReference type="EMBL" id="EGU35362.1"/>
    </source>
</evidence>
<dbReference type="Proteomes" id="UP000004349">
    <property type="component" value="Unassembled WGS sequence"/>
</dbReference>
<name>F9RPR5_9VIBR</name>
<accession>F9RPR5</accession>
<dbReference type="RefSeq" id="WP_005596072.1">
    <property type="nucleotide sequence ID" value="NZ_AFWE01000145.1"/>
</dbReference>
<proteinExistence type="predicted"/>
<reference evidence="1 2" key="1">
    <citation type="journal article" date="2012" name="Int. J. Syst. Evol. Microbiol.">
        <title>Vibrio caribbeanicus sp. nov., isolated from the marine sponge Scleritoderma cyanea.</title>
        <authorList>
            <person name="Hoffmann M."/>
            <person name="Monday S.R."/>
            <person name="Allard M.W."/>
            <person name="Strain E.A."/>
            <person name="Whittaker P."/>
            <person name="Naum M."/>
            <person name="McCarthy P.J."/>
            <person name="Lopez J.V."/>
            <person name="Fischer M."/>
            <person name="Brown E.W."/>
        </authorList>
    </citation>
    <scope>NUCLEOTIDE SEQUENCE [LARGE SCALE GENOMIC DNA]</scope>
    <source>
        <strain evidence="1 2">LMG 19158</strain>
    </source>
</reference>
<comment type="caution">
    <text evidence="1">The sequence shown here is derived from an EMBL/GenBank/DDBJ whole genome shotgun (WGS) entry which is preliminary data.</text>
</comment>
<organism evidence="1 2">
    <name type="scientific">Vibrio scophthalmi LMG 19158</name>
    <dbReference type="NCBI Taxonomy" id="870967"/>
    <lineage>
        <taxon>Bacteria</taxon>
        <taxon>Pseudomonadati</taxon>
        <taxon>Pseudomonadota</taxon>
        <taxon>Gammaproteobacteria</taxon>
        <taxon>Vibrionales</taxon>
        <taxon>Vibrionaceae</taxon>
        <taxon>Vibrio</taxon>
    </lineage>
</organism>
<gene>
    <name evidence="1" type="ORF">VIS19158_18401</name>
</gene>
<dbReference type="InterPro" id="IPR047666">
    <property type="entry name" value="ANR_neg_reg"/>
</dbReference>
<dbReference type="NCBIfam" id="NF033650">
    <property type="entry name" value="ANR_neg_reg"/>
    <property type="match status" value="1"/>
</dbReference>
<dbReference type="EMBL" id="AFWE01000145">
    <property type="protein sequence ID" value="EGU35362.1"/>
    <property type="molecule type" value="Genomic_DNA"/>
</dbReference>
<dbReference type="AlphaFoldDB" id="F9RPR5"/>